<organism evidence="8 9">
    <name type="scientific">Dioszegia hungarica</name>
    <dbReference type="NCBI Taxonomy" id="4972"/>
    <lineage>
        <taxon>Eukaryota</taxon>
        <taxon>Fungi</taxon>
        <taxon>Dikarya</taxon>
        <taxon>Basidiomycota</taxon>
        <taxon>Agaricomycotina</taxon>
        <taxon>Tremellomycetes</taxon>
        <taxon>Tremellales</taxon>
        <taxon>Bulleribasidiaceae</taxon>
        <taxon>Dioszegia</taxon>
    </lineage>
</organism>
<proteinExistence type="inferred from homology"/>
<name>A0AA38HC22_9TREE</name>
<comment type="similarity">
    <text evidence="5">Belongs to the class I-like SAM-binding methyltransferase superfamily. RsmB/NOP family.</text>
</comment>
<feature type="compositionally biased region" description="Basic and acidic residues" evidence="6">
    <location>
        <begin position="511"/>
        <end position="523"/>
    </location>
</feature>
<dbReference type="GO" id="GO:0003723">
    <property type="term" value="F:RNA binding"/>
    <property type="evidence" value="ECO:0007669"/>
    <property type="project" value="UniProtKB-UniRule"/>
</dbReference>
<dbReference type="InterPro" id="IPR029063">
    <property type="entry name" value="SAM-dependent_MTases_sf"/>
</dbReference>
<dbReference type="GO" id="GO:0005730">
    <property type="term" value="C:nucleolus"/>
    <property type="evidence" value="ECO:0007669"/>
    <property type="project" value="TreeGrafter"/>
</dbReference>
<keyword evidence="3 5" id="KW-0949">S-adenosyl-L-methionine</keyword>
<feature type="region of interest" description="Disordered" evidence="6">
    <location>
        <begin position="511"/>
        <end position="547"/>
    </location>
</feature>
<keyword evidence="4 5" id="KW-0694">RNA-binding</keyword>
<keyword evidence="1 5" id="KW-0489">Methyltransferase</keyword>
<feature type="compositionally biased region" description="Basic residues" evidence="6">
    <location>
        <begin position="524"/>
        <end position="536"/>
    </location>
</feature>
<dbReference type="PANTHER" id="PTHR22807:SF4">
    <property type="entry name" value="28S RRNA (CYTOSINE-C(5))-METHYLTRANSFERASE"/>
    <property type="match status" value="1"/>
</dbReference>
<evidence type="ECO:0000256" key="2">
    <source>
        <dbReference type="ARBA" id="ARBA00022679"/>
    </source>
</evidence>
<dbReference type="InterPro" id="IPR048889">
    <property type="entry name" value="NSUN5_RCM1_N"/>
</dbReference>
<dbReference type="PROSITE" id="PS51686">
    <property type="entry name" value="SAM_MT_RSMB_NOP"/>
    <property type="match status" value="1"/>
</dbReference>
<feature type="domain" description="SAM-dependent MTase RsmB/NOP-type" evidence="7">
    <location>
        <begin position="161"/>
        <end position="458"/>
    </location>
</feature>
<accession>A0AA38HC22</accession>
<dbReference type="Pfam" id="PF01189">
    <property type="entry name" value="Methyltr_RsmB-F"/>
    <property type="match status" value="1"/>
</dbReference>
<dbReference type="PANTHER" id="PTHR22807">
    <property type="entry name" value="NOP2 YEAST -RELATED NOL1/NOP2/FMU SUN DOMAIN-CONTAINING"/>
    <property type="match status" value="1"/>
</dbReference>
<dbReference type="InterPro" id="IPR001678">
    <property type="entry name" value="MeTrfase_RsmB-F_NOP2_dom"/>
</dbReference>
<dbReference type="SUPFAM" id="SSF53335">
    <property type="entry name" value="S-adenosyl-L-methionine-dependent methyltransferases"/>
    <property type="match status" value="1"/>
</dbReference>
<dbReference type="Pfam" id="PF21153">
    <property type="entry name" value="NSUN5_N"/>
    <property type="match status" value="1"/>
</dbReference>
<comment type="caution">
    <text evidence="5">Lacks conserved residue(s) required for the propagation of feature annotation.</text>
</comment>
<keyword evidence="9" id="KW-1185">Reference proteome</keyword>
<reference evidence="8" key="1">
    <citation type="journal article" date="2022" name="G3 (Bethesda)">
        <title>High quality genome of the basidiomycete yeast Dioszegia hungarica PDD-24b-2 isolated from cloud water.</title>
        <authorList>
            <person name="Jarrige D."/>
            <person name="Haridas S."/>
            <person name="Bleykasten-Grosshans C."/>
            <person name="Joly M."/>
            <person name="Nadalig T."/>
            <person name="Sancelme M."/>
            <person name="Vuilleumier S."/>
            <person name="Grigoriev I.V."/>
            <person name="Amato P."/>
            <person name="Bringel F."/>
        </authorList>
    </citation>
    <scope>NUCLEOTIDE SEQUENCE</scope>
    <source>
        <strain evidence="8">PDD-24b-2</strain>
    </source>
</reference>
<evidence type="ECO:0000313" key="9">
    <source>
        <dbReference type="Proteomes" id="UP001164286"/>
    </source>
</evidence>
<evidence type="ECO:0000256" key="1">
    <source>
        <dbReference type="ARBA" id="ARBA00022603"/>
    </source>
</evidence>
<keyword evidence="2 5" id="KW-0808">Transferase</keyword>
<feature type="active site" description="Nucleophile" evidence="5">
    <location>
        <position position="382"/>
    </location>
</feature>
<feature type="region of interest" description="Disordered" evidence="6">
    <location>
        <begin position="460"/>
        <end position="495"/>
    </location>
</feature>
<gene>
    <name evidence="8" type="ORF">MKK02DRAFT_23742</name>
</gene>
<dbReference type="InterPro" id="IPR049560">
    <property type="entry name" value="MeTrfase_RsmB-F_NOP2_cat"/>
</dbReference>
<dbReference type="GO" id="GO:0070475">
    <property type="term" value="P:rRNA base methylation"/>
    <property type="evidence" value="ECO:0007669"/>
    <property type="project" value="TreeGrafter"/>
</dbReference>
<dbReference type="RefSeq" id="XP_052947312.1">
    <property type="nucleotide sequence ID" value="XM_053086776.1"/>
</dbReference>
<feature type="binding site" evidence="5">
    <location>
        <position position="303"/>
    </location>
    <ligand>
        <name>S-adenosyl-L-methionine</name>
        <dbReference type="ChEBI" id="CHEBI:59789"/>
    </ligand>
</feature>
<evidence type="ECO:0000256" key="3">
    <source>
        <dbReference type="ARBA" id="ARBA00022691"/>
    </source>
</evidence>
<dbReference type="EMBL" id="JAKWFO010000004">
    <property type="protein sequence ID" value="KAI9637535.1"/>
    <property type="molecule type" value="Genomic_DNA"/>
</dbReference>
<dbReference type="PRINTS" id="PR02008">
    <property type="entry name" value="RCMTFAMILY"/>
</dbReference>
<protein>
    <submittedName>
        <fullName evidence="8">Nucleus protein</fullName>
    </submittedName>
</protein>
<dbReference type="GO" id="GO:0008173">
    <property type="term" value="F:RNA methyltransferase activity"/>
    <property type="evidence" value="ECO:0007669"/>
    <property type="project" value="InterPro"/>
</dbReference>
<dbReference type="GeneID" id="77725977"/>
<evidence type="ECO:0000256" key="5">
    <source>
        <dbReference type="PROSITE-ProRule" id="PRU01023"/>
    </source>
</evidence>
<comment type="caution">
    <text evidence="8">The sequence shown here is derived from an EMBL/GenBank/DDBJ whole genome shotgun (WGS) entry which is preliminary data.</text>
</comment>
<evidence type="ECO:0000313" key="8">
    <source>
        <dbReference type="EMBL" id="KAI9637535.1"/>
    </source>
</evidence>
<evidence type="ECO:0000256" key="6">
    <source>
        <dbReference type="SAM" id="MobiDB-lite"/>
    </source>
</evidence>
<evidence type="ECO:0000256" key="4">
    <source>
        <dbReference type="ARBA" id="ARBA00022884"/>
    </source>
</evidence>
<feature type="binding site" evidence="5">
    <location>
        <position position="323"/>
    </location>
    <ligand>
        <name>S-adenosyl-L-methionine</name>
        <dbReference type="ChEBI" id="CHEBI:59789"/>
    </ligand>
</feature>
<dbReference type="Gene3D" id="3.40.50.150">
    <property type="entry name" value="Vaccinia Virus protein VP39"/>
    <property type="match status" value="1"/>
</dbReference>
<feature type="binding site" evidence="5">
    <location>
        <position position="276"/>
    </location>
    <ligand>
        <name>S-adenosyl-L-methionine</name>
        <dbReference type="ChEBI" id="CHEBI:59789"/>
    </ligand>
</feature>
<feature type="compositionally biased region" description="Low complexity" evidence="6">
    <location>
        <begin position="460"/>
        <end position="473"/>
    </location>
</feature>
<dbReference type="Proteomes" id="UP001164286">
    <property type="component" value="Unassembled WGS sequence"/>
</dbReference>
<dbReference type="AlphaFoldDB" id="A0AA38HC22"/>
<dbReference type="CDD" id="cd02440">
    <property type="entry name" value="AdoMet_MTases"/>
    <property type="match status" value="1"/>
</dbReference>
<evidence type="ECO:0000259" key="7">
    <source>
        <dbReference type="PROSITE" id="PS51686"/>
    </source>
</evidence>
<dbReference type="InterPro" id="IPR023267">
    <property type="entry name" value="RCMT"/>
</dbReference>
<sequence>MNFYNNAALVLDHLDKNPGSVKGSLNASGVQVQGGEAKRVLALVIETLKYKPTIASLLETVPLGQLERLTFPRKTGYRQPSSPSLLLVMLHDLLLSPRKKIEASDKWPPKEAVLRHQARLRAELVRIQIKAGKSRVEDLAKTAEGAAEGGGCRYVRYNGNVELWGLEHLHIHLKRKGFERLPAEVHPVPLKAYFHDRHLGEEVLVFNGRTNWWVGDEWYEAGAVILQDKASCMPAKVVMEGWTEGEGRCIDATAAPGNKTSYMSALAPAASITAFERDAKRYQTLETMLRKGECRNVKAIQGDFLESDPTGSEWRTVTRILLDPSCSGSGIVNRLDYLMENGDVEADEVKAQRLEKLAAFQLQMILHAFKFPSAKRIVYSTCSIHPEEDEQVVLAALQSKEGKEKGWTLAPRDEVLPSWERRGRAEHLDGKQDWADSVIRCLPEDSTNGFFVSCFVKADPSAPAPAATSVPGATKRKREKGAAAVSVKPAEDDMDMDDAAGETEAIAKEAVAAKEKTDAQAERARRKKQAQKKRRKVDGGAEGGETL</sequence>